<reference evidence="3 4" key="1">
    <citation type="submission" date="2022-09" db="EMBL/GenBank/DDBJ databases">
        <authorList>
            <person name="Palmer J.M."/>
        </authorList>
    </citation>
    <scope>NUCLEOTIDE SEQUENCE [LARGE SCALE GENOMIC DNA]</scope>
    <source>
        <strain evidence="3 4">DSM 7382</strain>
    </source>
</reference>
<dbReference type="Pfam" id="PF11901">
    <property type="entry name" value="DM9"/>
    <property type="match status" value="1"/>
</dbReference>
<evidence type="ECO:0000256" key="1">
    <source>
        <dbReference type="SAM" id="MobiDB-lite"/>
    </source>
</evidence>
<dbReference type="Pfam" id="PF06985">
    <property type="entry name" value="HET"/>
    <property type="match status" value="2"/>
</dbReference>
<feature type="region of interest" description="Disordered" evidence="1">
    <location>
        <begin position="19"/>
        <end position="61"/>
    </location>
</feature>
<name>A0AAW0GKC4_9APHY</name>
<gene>
    <name evidence="3" type="ORF">QCA50_002682</name>
</gene>
<dbReference type="AlphaFoldDB" id="A0AAW0GKC4"/>
<feature type="domain" description="Heterokaryon incompatibility" evidence="2">
    <location>
        <begin position="489"/>
        <end position="579"/>
    </location>
</feature>
<feature type="domain" description="Heterokaryon incompatibility" evidence="2">
    <location>
        <begin position="143"/>
        <end position="238"/>
    </location>
</feature>
<accession>A0AAW0GKC4</accession>
<evidence type="ECO:0000259" key="2">
    <source>
        <dbReference type="Pfam" id="PF06985"/>
    </source>
</evidence>
<dbReference type="InterPro" id="IPR010730">
    <property type="entry name" value="HET"/>
</dbReference>
<dbReference type="PANTHER" id="PTHR33112">
    <property type="entry name" value="DOMAIN PROTEIN, PUTATIVE-RELATED"/>
    <property type="match status" value="1"/>
</dbReference>
<feature type="compositionally biased region" description="Basic and acidic residues" evidence="1">
    <location>
        <begin position="981"/>
        <end position="996"/>
    </location>
</feature>
<dbReference type="EMBL" id="JASBNA010000003">
    <property type="protein sequence ID" value="KAK7693116.1"/>
    <property type="molecule type" value="Genomic_DNA"/>
</dbReference>
<protein>
    <recommendedName>
        <fullName evidence="2">Heterokaryon incompatibility domain-containing protein</fullName>
    </recommendedName>
</protein>
<sequence length="996" mass="112843">MPSLKKFFLLYCNSDRYHNEDEDGKMGPVQSSNPLPPDPQNPSLLRLPEDSPSDNNNISQPVETPSIAYAGLVPELLSPDAYTGIPFPIHRAYQVPLPELVDSALNLLPVSVPFMFRFLDCQRFTKDKTMVIYETPNIPAISYVTVSYPWIGAREPNRKPFRHEPFTIYSSDGNAYGDPICLSVMDGLCSFALKNGAEFLWVDRLCISQEDDKDVQWHFERMHDIFQSCHTCVVLPGGLQYSDWYLEGTRWASRSWAVLEALSAPTVQASSGGMDTDDLPFFVKYYLPKLNGQGDMQQYKRYNPLFSAAISFRENQSTDKDKYYYYVSLWKCVLQGETSKVDSLLLFVINLMNSSQVISPSDVVIDRFKREVSDPHSRNLCALSFRDAAFFLGPAITSQWKEFITLPLRTTDCTINFSQISRPCVIPDAKTGFPINQAYGIALSELEKTTHDISSIAVPRTFRLLDCKKYVEEHTLVIYETSEIPNIPYATLSYPWVGVPCHYFAPANCTFTVAQNAGTIGDAISINMIRLACLLALEEKADFLWVDRLCIRQMDSMDKAWQISRMCDVYNHCAVCVILPGGLQRLASLDEEAFWITRMWTLQEALVPPKSLVLYPFEQDSVQATVPLPSDAKLLASTPDMYYSPLKDLLPLYTTRDDTKGIRLFFHTSFEYAYLLRQALSFKRLGVAAYEESYRRYFATWRSAITRSSERPQDLLLSTMGIFNISLEEGEQRSRTNILSAFVREFRKKGIADSRVIAFRDAVLHARDSASPQWKELIEEFERSLPLLENGIAPNSNNELPMDSVGPPLLRDGSGDQIFLGSAMLVGEETHSLHPCRIIVSSNTSFSCYVPFNHRDGEHSGRWALLPFNPDQMEWVSASSGDIPEGKLPVDGGYEKDSEHSRQCTLHFAQVSVEDKIFLGKTGPHLHGCCYGSEGKEHHVKDNYQILCWKNRQPHAKDPPRYGTSREFSMPSFANFGQHRPSRDGRSRPSTDPPPR</sequence>
<evidence type="ECO:0000313" key="3">
    <source>
        <dbReference type="EMBL" id="KAK7693116.1"/>
    </source>
</evidence>
<organism evidence="3 4">
    <name type="scientific">Cerrena zonata</name>
    <dbReference type="NCBI Taxonomy" id="2478898"/>
    <lineage>
        <taxon>Eukaryota</taxon>
        <taxon>Fungi</taxon>
        <taxon>Dikarya</taxon>
        <taxon>Basidiomycota</taxon>
        <taxon>Agaricomycotina</taxon>
        <taxon>Agaricomycetes</taxon>
        <taxon>Polyporales</taxon>
        <taxon>Cerrenaceae</taxon>
        <taxon>Cerrena</taxon>
    </lineage>
</organism>
<feature type="region of interest" description="Disordered" evidence="1">
    <location>
        <begin position="954"/>
        <end position="996"/>
    </location>
</feature>
<proteinExistence type="predicted"/>
<dbReference type="PANTHER" id="PTHR33112:SF14">
    <property type="entry name" value="HETEROKARYON INCOMPATIBILITY DOMAIN-CONTAINING PROTEIN"/>
    <property type="match status" value="1"/>
</dbReference>
<dbReference type="Proteomes" id="UP001385951">
    <property type="component" value="Unassembled WGS sequence"/>
</dbReference>
<evidence type="ECO:0000313" key="4">
    <source>
        <dbReference type="Proteomes" id="UP001385951"/>
    </source>
</evidence>
<keyword evidence="4" id="KW-1185">Reference proteome</keyword>
<comment type="caution">
    <text evidence="3">The sequence shown here is derived from an EMBL/GenBank/DDBJ whole genome shotgun (WGS) entry which is preliminary data.</text>
</comment>
<dbReference type="InterPro" id="IPR006616">
    <property type="entry name" value="DM9_repeat"/>
</dbReference>